<feature type="region of interest" description="Disordered" evidence="1">
    <location>
        <begin position="58"/>
        <end position="81"/>
    </location>
</feature>
<reference evidence="2" key="2">
    <citation type="submission" date="2015-10" db="EMBL/GenBank/DDBJ databases">
        <authorList>
            <person name="Gilbert D.G."/>
        </authorList>
    </citation>
    <scope>NUCLEOTIDE SEQUENCE</scope>
</reference>
<protein>
    <submittedName>
        <fullName evidence="2">Uncharacterized protein</fullName>
    </submittedName>
</protein>
<dbReference type="EMBL" id="GDIP01236045">
    <property type="protein sequence ID" value="JAI87356.1"/>
    <property type="molecule type" value="Transcribed_RNA"/>
</dbReference>
<evidence type="ECO:0000313" key="2">
    <source>
        <dbReference type="EMBL" id="JAI87356.1"/>
    </source>
</evidence>
<name>A0A0P4Y5J3_9CRUS</name>
<evidence type="ECO:0000256" key="1">
    <source>
        <dbReference type="SAM" id="MobiDB-lite"/>
    </source>
</evidence>
<reference evidence="2" key="1">
    <citation type="submission" date="2015-10" db="EMBL/GenBank/DDBJ databases">
        <title>Daphnia magna gene sets from two clonal populations assembled and annotated with EvidentialGene.</title>
        <authorList>
            <person name="Gilbert D."/>
            <person name="Podicheti R."/>
            <person name="Orsini L."/>
            <person name="Colbourne J."/>
            <person name="Pfrender M."/>
        </authorList>
    </citation>
    <scope>NUCLEOTIDE SEQUENCE</scope>
</reference>
<proteinExistence type="predicted"/>
<dbReference type="AlphaFoldDB" id="A0A0P4Y5J3"/>
<organism evidence="2">
    <name type="scientific">Daphnia magna</name>
    <dbReference type="NCBI Taxonomy" id="35525"/>
    <lineage>
        <taxon>Eukaryota</taxon>
        <taxon>Metazoa</taxon>
        <taxon>Ecdysozoa</taxon>
        <taxon>Arthropoda</taxon>
        <taxon>Crustacea</taxon>
        <taxon>Branchiopoda</taxon>
        <taxon>Diplostraca</taxon>
        <taxon>Cladocera</taxon>
        <taxon>Anomopoda</taxon>
        <taxon>Daphniidae</taxon>
        <taxon>Daphnia</taxon>
    </lineage>
</organism>
<sequence length="135" mass="15875">MNDRDERESWPLAPSRVNGLVFIPIKCQVECQLAADENQSILSGRFVSFYCQPGRDKQNEIGLSTSREKNSRRKTFQRERKEKHIFRRKKKQWHSQIKGLETCTSFMNENVGLIKRHVIHTIRFTALSKLRITEG</sequence>
<accession>A0A0P4Y5J3</accession>